<keyword evidence="7" id="KW-0304">Gas vesicle</keyword>
<evidence type="ECO:0000256" key="5">
    <source>
        <dbReference type="ARBA" id="ARBA00022801"/>
    </source>
</evidence>
<dbReference type="AlphaFoldDB" id="A0A265N9B5"/>
<evidence type="ECO:0000256" key="1">
    <source>
        <dbReference type="ARBA" id="ARBA00004496"/>
    </source>
</evidence>
<dbReference type="SMART" id="SM00382">
    <property type="entry name" value="AAA"/>
    <property type="match status" value="1"/>
</dbReference>
<keyword evidence="12" id="KW-1185">Reference proteome</keyword>
<dbReference type="Gene3D" id="3.40.50.300">
    <property type="entry name" value="P-loop containing nucleotide triphosphate hydrolases"/>
    <property type="match status" value="1"/>
</dbReference>
<evidence type="ECO:0000259" key="10">
    <source>
        <dbReference type="SMART" id="SM00382"/>
    </source>
</evidence>
<evidence type="ECO:0000313" key="12">
    <source>
        <dbReference type="Proteomes" id="UP000216498"/>
    </source>
</evidence>
<dbReference type="CDD" id="cd00009">
    <property type="entry name" value="AAA"/>
    <property type="match status" value="1"/>
</dbReference>
<comment type="caution">
    <text evidence="11">The sequence shown here is derived from an EMBL/GenBank/DDBJ whole genome shotgun (WGS) entry which is preliminary data.</text>
</comment>
<dbReference type="InterPro" id="IPR003593">
    <property type="entry name" value="AAA+_ATPase"/>
</dbReference>
<dbReference type="SUPFAM" id="SSF52540">
    <property type="entry name" value="P-loop containing nucleoside triphosphate hydrolases"/>
    <property type="match status" value="1"/>
</dbReference>
<dbReference type="InterPro" id="IPR050764">
    <property type="entry name" value="CbbQ/NirQ/NorQ/GpvN"/>
</dbReference>
<keyword evidence="4" id="KW-0547">Nucleotide-binding</keyword>
<comment type="subcellular location">
    <subcellularLocation>
        <location evidence="1">Cytoplasm</location>
    </subcellularLocation>
    <subcellularLocation>
        <location evidence="8">Gas vesicle</location>
    </subcellularLocation>
</comment>
<evidence type="ECO:0000256" key="4">
    <source>
        <dbReference type="ARBA" id="ARBA00022741"/>
    </source>
</evidence>
<comment type="catalytic activity">
    <reaction evidence="9">
        <text>ATP + H2O = ADP + phosphate + H(+)</text>
        <dbReference type="Rhea" id="RHEA:13065"/>
        <dbReference type="ChEBI" id="CHEBI:15377"/>
        <dbReference type="ChEBI" id="CHEBI:15378"/>
        <dbReference type="ChEBI" id="CHEBI:30616"/>
        <dbReference type="ChEBI" id="CHEBI:43474"/>
        <dbReference type="ChEBI" id="CHEBI:456216"/>
    </reaction>
</comment>
<name>A0A265N9B5_9BACI</name>
<dbReference type="NCBIfam" id="TIGR02640">
    <property type="entry name" value="gas_vesic_GvpN"/>
    <property type="match status" value="1"/>
</dbReference>
<dbReference type="Pfam" id="PF07728">
    <property type="entry name" value="AAA_5"/>
    <property type="match status" value="1"/>
</dbReference>
<dbReference type="EMBL" id="NPMS01000005">
    <property type="protein sequence ID" value="OZU88405.1"/>
    <property type="molecule type" value="Genomic_DNA"/>
</dbReference>
<evidence type="ECO:0000313" key="11">
    <source>
        <dbReference type="EMBL" id="OZU88405.1"/>
    </source>
</evidence>
<dbReference type="PANTHER" id="PTHR42759">
    <property type="entry name" value="MOXR FAMILY PROTEIN"/>
    <property type="match status" value="1"/>
</dbReference>
<sequence>MAQSSAKMQIDNTLYEKSPYYKGLISRSLKYLETGFPIHFTGPSGIGKTTLALHIAKQRKKPVILIHGNKELSNQELIGAFSGYKRSKLKDNYVRTVYKLEENVTESWSDGRLLEAVKTGCTLVYDEFTRSRPETNNIFLSILEERILPLYGTKQKKPFEKVHPDFAVIFTSNPLEYAGVYESQDALMDRMVTLPLEHMDKNSEVAAVISKTGIQKEQAEAIVDLITNLRSLCTGKQTVNGLGLRSSIMIAEMAKRYEIPIDGTNEVFVQLCFDIAWFPLKACMDKSDDRLKKQLKMECKKVKAG</sequence>
<dbReference type="RefSeq" id="WP_094886144.1">
    <property type="nucleotide sequence ID" value="NZ_NPMS01000005.1"/>
</dbReference>
<dbReference type="Proteomes" id="UP000216498">
    <property type="component" value="Unassembled WGS sequence"/>
</dbReference>
<gene>
    <name evidence="11" type="primary">gvpN</name>
    <name evidence="11" type="ORF">CIL03_12220</name>
</gene>
<dbReference type="GO" id="GO:0005524">
    <property type="term" value="F:ATP binding"/>
    <property type="evidence" value="ECO:0007669"/>
    <property type="project" value="UniProtKB-KW"/>
</dbReference>
<evidence type="ECO:0000256" key="3">
    <source>
        <dbReference type="ARBA" id="ARBA00022490"/>
    </source>
</evidence>
<keyword evidence="3" id="KW-0963">Cytoplasm</keyword>
<protein>
    <submittedName>
        <fullName evidence="11">Gas vesicle protein GvpN</fullName>
    </submittedName>
</protein>
<keyword evidence="6" id="KW-0067">ATP-binding</keyword>
<dbReference type="GO" id="GO:0031412">
    <property type="term" value="P:gas vesicle organization"/>
    <property type="evidence" value="ECO:0007669"/>
    <property type="project" value="InterPro"/>
</dbReference>
<dbReference type="InterPro" id="IPR011704">
    <property type="entry name" value="ATPase_dyneun-rel_AAA"/>
</dbReference>
<evidence type="ECO:0000256" key="6">
    <source>
        <dbReference type="ARBA" id="ARBA00022840"/>
    </source>
</evidence>
<reference evidence="11 12" key="1">
    <citation type="submission" date="2017-08" db="EMBL/GenBank/DDBJ databases">
        <title>Virgibacillus indicus sp. nov. and Virgibacillus profoundi sp. nov, two moderately halophilic bacteria isolated from marine sediment by using the Microfluidic Streak Plate.</title>
        <authorList>
            <person name="Xu B."/>
            <person name="Hu B."/>
            <person name="Wang J."/>
            <person name="Zhu Y."/>
            <person name="Huang L."/>
            <person name="Du W."/>
            <person name="Huang Y."/>
        </authorList>
    </citation>
    <scope>NUCLEOTIDE SEQUENCE [LARGE SCALE GENOMIC DNA]</scope>
    <source>
        <strain evidence="11 12">IO3-P2-C2</strain>
    </source>
</reference>
<dbReference type="GO" id="GO:0016887">
    <property type="term" value="F:ATP hydrolysis activity"/>
    <property type="evidence" value="ECO:0007669"/>
    <property type="project" value="InterPro"/>
</dbReference>
<evidence type="ECO:0000256" key="2">
    <source>
        <dbReference type="ARBA" id="ARBA00009417"/>
    </source>
</evidence>
<dbReference type="InterPro" id="IPR027417">
    <property type="entry name" value="P-loop_NTPase"/>
</dbReference>
<dbReference type="OrthoDB" id="9808317at2"/>
<feature type="domain" description="AAA+ ATPase" evidence="10">
    <location>
        <begin position="34"/>
        <end position="203"/>
    </location>
</feature>
<evidence type="ECO:0000256" key="7">
    <source>
        <dbReference type="ARBA" id="ARBA00022987"/>
    </source>
</evidence>
<keyword evidence="5" id="KW-0378">Hydrolase</keyword>
<organism evidence="11 12">
    <name type="scientific">Virgibacillus indicus</name>
    <dbReference type="NCBI Taxonomy" id="2024554"/>
    <lineage>
        <taxon>Bacteria</taxon>
        <taxon>Bacillati</taxon>
        <taxon>Bacillota</taxon>
        <taxon>Bacilli</taxon>
        <taxon>Bacillales</taxon>
        <taxon>Bacillaceae</taxon>
        <taxon>Virgibacillus</taxon>
    </lineage>
</organism>
<accession>A0A265N9B5</accession>
<comment type="similarity">
    <text evidence="2">Belongs to the CbbQ/NirQ/NorQ/GpvN family.</text>
</comment>
<proteinExistence type="inferred from homology"/>
<dbReference type="InterPro" id="IPR013462">
    <property type="entry name" value="Gas-vesicle_GvpN"/>
</dbReference>
<dbReference type="GO" id="GO:0005737">
    <property type="term" value="C:cytoplasm"/>
    <property type="evidence" value="ECO:0007669"/>
    <property type="project" value="UniProtKB-SubCell"/>
</dbReference>
<evidence type="ECO:0000256" key="9">
    <source>
        <dbReference type="ARBA" id="ARBA00049360"/>
    </source>
</evidence>
<dbReference type="PANTHER" id="PTHR42759:SF1">
    <property type="entry name" value="MAGNESIUM-CHELATASE SUBUNIT CHLD"/>
    <property type="match status" value="1"/>
</dbReference>
<evidence type="ECO:0000256" key="8">
    <source>
        <dbReference type="ARBA" id="ARBA00035108"/>
    </source>
</evidence>
<dbReference type="GO" id="GO:0031411">
    <property type="term" value="C:gas vesicle"/>
    <property type="evidence" value="ECO:0007669"/>
    <property type="project" value="UniProtKB-SubCell"/>
</dbReference>